<proteinExistence type="predicted"/>
<protein>
    <submittedName>
        <fullName evidence="1">RING finger family protein</fullName>
    </submittedName>
</protein>
<reference evidence="1 2" key="1">
    <citation type="journal article" date="2023" name="Science">
        <title>Complex scaffold remodeling in plant triterpene biosynthesis.</title>
        <authorList>
            <person name="De La Pena R."/>
            <person name="Hodgson H."/>
            <person name="Liu J.C."/>
            <person name="Stephenson M.J."/>
            <person name="Martin A.C."/>
            <person name="Owen C."/>
            <person name="Harkess A."/>
            <person name="Leebens-Mack J."/>
            <person name="Jimenez L.E."/>
            <person name="Osbourn A."/>
            <person name="Sattely E.S."/>
        </authorList>
    </citation>
    <scope>NUCLEOTIDE SEQUENCE [LARGE SCALE GENOMIC DNA]</scope>
    <source>
        <strain evidence="2">cv. JPN11</strain>
        <tissue evidence="1">Leaf</tissue>
    </source>
</reference>
<evidence type="ECO:0000313" key="1">
    <source>
        <dbReference type="EMBL" id="KAJ4722167.1"/>
    </source>
</evidence>
<organism evidence="1 2">
    <name type="scientific">Melia azedarach</name>
    <name type="common">Chinaberry tree</name>
    <dbReference type="NCBI Taxonomy" id="155640"/>
    <lineage>
        <taxon>Eukaryota</taxon>
        <taxon>Viridiplantae</taxon>
        <taxon>Streptophyta</taxon>
        <taxon>Embryophyta</taxon>
        <taxon>Tracheophyta</taxon>
        <taxon>Spermatophyta</taxon>
        <taxon>Magnoliopsida</taxon>
        <taxon>eudicotyledons</taxon>
        <taxon>Gunneridae</taxon>
        <taxon>Pentapetalae</taxon>
        <taxon>rosids</taxon>
        <taxon>malvids</taxon>
        <taxon>Sapindales</taxon>
        <taxon>Meliaceae</taxon>
        <taxon>Melia</taxon>
    </lineage>
</organism>
<comment type="caution">
    <text evidence="1">The sequence shown here is derived from an EMBL/GenBank/DDBJ whole genome shotgun (WGS) entry which is preliminary data.</text>
</comment>
<name>A0ACC1YEE9_MELAZ</name>
<dbReference type="Proteomes" id="UP001164539">
    <property type="component" value="Chromosome 3"/>
</dbReference>
<dbReference type="EMBL" id="CM051396">
    <property type="protein sequence ID" value="KAJ4722167.1"/>
    <property type="molecule type" value="Genomic_DNA"/>
</dbReference>
<gene>
    <name evidence="1" type="ORF">OWV82_005713</name>
</gene>
<accession>A0ACC1YEE9</accession>
<keyword evidence="2" id="KW-1185">Reference proteome</keyword>
<evidence type="ECO:0000313" key="2">
    <source>
        <dbReference type="Proteomes" id="UP001164539"/>
    </source>
</evidence>
<sequence length="310" mass="34045">MAMAKAAASSSSPLCSICWEEVSDTCGRTVVRLQCSHSFHLDCIGSAFNVSGVMQCPNCREIEHGVWRRFENNTEENGDEESDEEDERNHDHMINHHCPGRNWCPRHGRIVGLPHAGRQNLTEQNPAFTGDHHLYSPSMITNISPSQFVLNGHNLVHPALLTPVSDHVVDANTLVALTTARAPQCDAGILPNFESAGHGAILQPAVQVSIDSVQSARRRSNSFPVWLPVPVPVPAQNIPSPSPQILCHVPSLNLTFQNNPQAAEPVDHSLSLSIQNNPPAPPRVNHHPQERFETIQLLPDDLGPFRAPRN</sequence>